<organism evidence="2 3">
    <name type="scientific">Vespula germanica</name>
    <name type="common">German yellow jacket</name>
    <name type="synonym">Paravespula germanica</name>
    <dbReference type="NCBI Taxonomy" id="30212"/>
    <lineage>
        <taxon>Eukaryota</taxon>
        <taxon>Metazoa</taxon>
        <taxon>Ecdysozoa</taxon>
        <taxon>Arthropoda</taxon>
        <taxon>Hexapoda</taxon>
        <taxon>Insecta</taxon>
        <taxon>Pterygota</taxon>
        <taxon>Neoptera</taxon>
        <taxon>Endopterygota</taxon>
        <taxon>Hymenoptera</taxon>
        <taxon>Apocrita</taxon>
        <taxon>Aculeata</taxon>
        <taxon>Vespoidea</taxon>
        <taxon>Vespidae</taxon>
        <taxon>Vespinae</taxon>
        <taxon>Vespula</taxon>
    </lineage>
</organism>
<dbReference type="Proteomes" id="UP000617340">
    <property type="component" value="Unassembled WGS sequence"/>
</dbReference>
<evidence type="ECO:0000313" key="3">
    <source>
        <dbReference type="Proteomes" id="UP000617340"/>
    </source>
</evidence>
<evidence type="ECO:0000256" key="1">
    <source>
        <dbReference type="SAM" id="MobiDB-lite"/>
    </source>
</evidence>
<proteinExistence type="predicted"/>
<feature type="region of interest" description="Disordered" evidence="1">
    <location>
        <begin position="94"/>
        <end position="119"/>
    </location>
</feature>
<evidence type="ECO:0000313" key="2">
    <source>
        <dbReference type="EMBL" id="KAF7413724.1"/>
    </source>
</evidence>
<feature type="compositionally biased region" description="Pro residues" evidence="1">
    <location>
        <begin position="96"/>
        <end position="119"/>
    </location>
</feature>
<dbReference type="EMBL" id="JACSDZ010000002">
    <property type="protein sequence ID" value="KAF7413724.1"/>
    <property type="molecule type" value="Genomic_DNA"/>
</dbReference>
<comment type="caution">
    <text evidence="2">The sequence shown here is derived from an EMBL/GenBank/DDBJ whole genome shotgun (WGS) entry which is preliminary data.</text>
</comment>
<sequence>MCRHTCRVPGTLSQVMSPIFQGRKSSQGSPVFAYNELGSIDSAHGHCADRESVAPGKLDGNPVHRHKYPPLASPLLLLQLLKVIAAEVAAAATAPAPTPAPTPTPAPAPAPASAPAPAPAPVPALVPTPSLVYILACSPWPRGLPCSPRAVTTVSGFGGVDAGANADGI</sequence>
<dbReference type="AlphaFoldDB" id="A0A834KTF6"/>
<reference evidence="2" key="1">
    <citation type="journal article" date="2020" name="G3 (Bethesda)">
        <title>High-Quality Assemblies for Three Invasive Social Wasps from the &lt;i&gt;Vespula&lt;/i&gt; Genus.</title>
        <authorList>
            <person name="Harrop T.W.R."/>
            <person name="Guhlin J."/>
            <person name="McLaughlin G.M."/>
            <person name="Permina E."/>
            <person name="Stockwell P."/>
            <person name="Gilligan J."/>
            <person name="Le Lec M.F."/>
            <person name="Gruber M.A.M."/>
            <person name="Quinn O."/>
            <person name="Lovegrove M."/>
            <person name="Duncan E.J."/>
            <person name="Remnant E.J."/>
            <person name="Van Eeckhoven J."/>
            <person name="Graham B."/>
            <person name="Knapp R.A."/>
            <person name="Langford K.W."/>
            <person name="Kronenberg Z."/>
            <person name="Press M.O."/>
            <person name="Eacker S.M."/>
            <person name="Wilson-Rankin E.E."/>
            <person name="Purcell J."/>
            <person name="Lester P.J."/>
            <person name="Dearden P.K."/>
        </authorList>
    </citation>
    <scope>NUCLEOTIDE SEQUENCE</scope>
    <source>
        <strain evidence="2">Linc-1</strain>
    </source>
</reference>
<name>A0A834KTF6_VESGE</name>
<gene>
    <name evidence="2" type="ORF">HZH68_002213</name>
</gene>
<keyword evidence="3" id="KW-1185">Reference proteome</keyword>
<accession>A0A834KTF6</accession>
<protein>
    <submittedName>
        <fullName evidence="2">Uncharacterized protein</fullName>
    </submittedName>
</protein>